<organism evidence="2 3">
    <name type="scientific">Caballeronia concitans</name>
    <dbReference type="NCBI Taxonomy" id="1777133"/>
    <lineage>
        <taxon>Bacteria</taxon>
        <taxon>Pseudomonadati</taxon>
        <taxon>Pseudomonadota</taxon>
        <taxon>Betaproteobacteria</taxon>
        <taxon>Burkholderiales</taxon>
        <taxon>Burkholderiaceae</taxon>
        <taxon>Caballeronia</taxon>
    </lineage>
</organism>
<sequence length="89" mass="9340">MTISVVLMTAAGPSFAKYAEEWIGSANVAPAQAAAQSRVHAAAARTDTSTRHRTKSMSDGSPFTLDPIAAYADDPIAAFARSRTKSALR</sequence>
<reference evidence="2 3" key="1">
    <citation type="submission" date="2016-01" db="EMBL/GenBank/DDBJ databases">
        <authorList>
            <person name="Peeters C."/>
        </authorList>
    </citation>
    <scope>NUCLEOTIDE SEQUENCE [LARGE SCALE GENOMIC DNA]</scope>
    <source>
        <strain evidence="2">LMG 29315</strain>
    </source>
</reference>
<evidence type="ECO:0000313" key="2">
    <source>
        <dbReference type="EMBL" id="SAL44374.1"/>
    </source>
</evidence>
<feature type="region of interest" description="Disordered" evidence="1">
    <location>
        <begin position="40"/>
        <end position="61"/>
    </location>
</feature>
<gene>
    <name evidence="2" type="ORF">AWB72_04665</name>
</gene>
<protein>
    <submittedName>
        <fullName evidence="2">Uncharacterized protein</fullName>
    </submittedName>
</protein>
<accession>A0A658R339</accession>
<keyword evidence="3" id="KW-1185">Reference proteome</keyword>
<comment type="caution">
    <text evidence="2">The sequence shown here is derived from an EMBL/GenBank/DDBJ whole genome shotgun (WGS) entry which is preliminary data.</text>
</comment>
<proteinExistence type="predicted"/>
<dbReference type="AlphaFoldDB" id="A0A658R339"/>
<name>A0A658R339_9BURK</name>
<evidence type="ECO:0000256" key="1">
    <source>
        <dbReference type="SAM" id="MobiDB-lite"/>
    </source>
</evidence>
<dbReference type="EMBL" id="FCNV02000013">
    <property type="protein sequence ID" value="SAL44374.1"/>
    <property type="molecule type" value="Genomic_DNA"/>
</dbReference>
<dbReference type="Proteomes" id="UP000198263">
    <property type="component" value="Unassembled WGS sequence"/>
</dbReference>
<evidence type="ECO:0000313" key="3">
    <source>
        <dbReference type="Proteomes" id="UP000198263"/>
    </source>
</evidence>